<feature type="transmembrane region" description="Helical" evidence="1">
    <location>
        <begin position="117"/>
        <end position="139"/>
    </location>
</feature>
<evidence type="ECO:0000313" key="3">
    <source>
        <dbReference type="Proteomes" id="UP000234681"/>
    </source>
</evidence>
<evidence type="ECO:0000256" key="1">
    <source>
        <dbReference type="SAM" id="Phobius"/>
    </source>
</evidence>
<dbReference type="Proteomes" id="UP000234681">
    <property type="component" value="Chromosome 12"/>
</dbReference>
<dbReference type="EMBL" id="CH474012">
    <property type="protein sequence ID" value="EDL89750.1"/>
    <property type="molecule type" value="Genomic_DNA"/>
</dbReference>
<proteinExistence type="predicted"/>
<gene>
    <name evidence="2 4" type="primary">Mafk</name>
    <name evidence="2" type="ORF">rCG_42636</name>
</gene>
<reference evidence="2 3" key="1">
    <citation type="submission" date="2005-07" db="EMBL/GenBank/DDBJ databases">
        <authorList>
            <person name="Mural R.J."/>
            <person name="Li P.W."/>
            <person name="Adams M.D."/>
            <person name="Amanatides P.G."/>
            <person name="Baden-Tillson H."/>
            <person name="Barnstead M."/>
            <person name="Chin S.H."/>
            <person name="Dew I."/>
            <person name="Evans C.A."/>
            <person name="Ferriera S."/>
            <person name="Flanigan M."/>
            <person name="Fosler C."/>
            <person name="Glodek A."/>
            <person name="Gu Z."/>
            <person name="Holt R.A."/>
            <person name="Jennings D."/>
            <person name="Kraft C.L."/>
            <person name="Lu F."/>
            <person name="Nguyen T."/>
            <person name="Nusskern D.R."/>
            <person name="Pfannkoch C.M."/>
            <person name="Sitter C."/>
            <person name="Sutton G.G."/>
            <person name="Venter J.C."/>
            <person name="Wang Z."/>
            <person name="Woodage T."/>
            <person name="Zheng X.H."/>
            <person name="Zhong F."/>
        </authorList>
    </citation>
    <scope>NUCLEOTIDE SEQUENCE [LARGE SCALE GENOMIC DNA]</scope>
    <source>
        <strain>BN</strain>
        <strain evidence="3">Sprague-Dawley</strain>
    </source>
</reference>
<evidence type="ECO:0000313" key="4">
    <source>
        <dbReference type="RGD" id="628633"/>
    </source>
</evidence>
<name>A6K1U2_RAT</name>
<accession>A6K1U2</accession>
<evidence type="ECO:0000313" key="2">
    <source>
        <dbReference type="EMBL" id="EDL89750.1"/>
    </source>
</evidence>
<keyword evidence="1" id="KW-0812">Transmembrane</keyword>
<dbReference type="AGR" id="RGD:628633"/>
<dbReference type="AlphaFoldDB" id="A6K1U2"/>
<keyword evidence="1" id="KW-1133">Transmembrane helix</keyword>
<keyword evidence="1" id="KW-0472">Membrane</keyword>
<sequence length="166" mass="18027">MSGLQGRQVTTDWLAARSWPLVVLLGGGPILLAARGDRAVSTTGAPAEDTCQEGAGKGVSMPHGFVSLKFHCHNLIIYGCFYLKIKVSFLSCSSDFLKQALTISKGVRDTCRSCRGLASSAACHLAISFQYLFFFCAFFPPCYKLLRRDQDHRLLAPSAPCLMATT</sequence>
<dbReference type="RGD" id="628633">
    <property type="gene designation" value="Mafk"/>
</dbReference>
<organism evidence="2 3">
    <name type="scientific">Rattus norvegicus</name>
    <name type="common">Rat</name>
    <dbReference type="NCBI Taxonomy" id="10116"/>
    <lineage>
        <taxon>Eukaryota</taxon>
        <taxon>Metazoa</taxon>
        <taxon>Chordata</taxon>
        <taxon>Craniata</taxon>
        <taxon>Vertebrata</taxon>
        <taxon>Euteleostomi</taxon>
        <taxon>Mammalia</taxon>
        <taxon>Eutheria</taxon>
        <taxon>Euarchontoglires</taxon>
        <taxon>Glires</taxon>
        <taxon>Rodentia</taxon>
        <taxon>Myomorpha</taxon>
        <taxon>Muroidea</taxon>
        <taxon>Muridae</taxon>
        <taxon>Murinae</taxon>
        <taxon>Rattus</taxon>
    </lineage>
</organism>
<protein>
    <submittedName>
        <fullName evidence="2">V-maf musculoaponeurotic fibrosarcoma oncogene family, protein K (Avian)</fullName>
    </submittedName>
</protein>